<feature type="signal peptide" evidence="1">
    <location>
        <begin position="1"/>
        <end position="21"/>
    </location>
</feature>
<evidence type="ECO:0000313" key="3">
    <source>
        <dbReference type="Proteomes" id="UP000656804"/>
    </source>
</evidence>
<accession>A0A930V2X0</accession>
<reference evidence="2" key="1">
    <citation type="submission" date="2020-11" db="EMBL/GenBank/DDBJ databases">
        <title>Nocardioides sp. CBS4Y-1, whole genome shotgun sequence.</title>
        <authorList>
            <person name="Tuo L."/>
        </authorList>
    </citation>
    <scope>NUCLEOTIDE SEQUENCE</scope>
    <source>
        <strain evidence="2">CBS4Y-1</strain>
    </source>
</reference>
<sequence length="218" mass="23047">MRRTPALLVALAVPLVGSACGGDPTAVGGSTAASPQALAAAFIEHYGHDPVAVAPLTPTDWQMNGAELGVEMAFRAEDGDNTHVRVTSGRGTAPRDEGEDPCHYLECDDVSTDDTRATLIWEPGDPEEDPGVIVARGQRSDQYLVVYANGPLVTQKHDTRELTELGEAVAATATDTGAGLTTTRAYAEAGNAIPDGVWLDWYGQGNGSPKPEDYVEWR</sequence>
<dbReference type="EMBL" id="JADIVZ010000014">
    <property type="protein sequence ID" value="MBF4163690.1"/>
    <property type="molecule type" value="Genomic_DNA"/>
</dbReference>
<keyword evidence="1" id="KW-0732">Signal</keyword>
<comment type="caution">
    <text evidence="2">The sequence shown here is derived from an EMBL/GenBank/DDBJ whole genome shotgun (WGS) entry which is preliminary data.</text>
</comment>
<keyword evidence="3" id="KW-1185">Reference proteome</keyword>
<proteinExistence type="predicted"/>
<evidence type="ECO:0000313" key="2">
    <source>
        <dbReference type="EMBL" id="MBF4163690.1"/>
    </source>
</evidence>
<protein>
    <recommendedName>
        <fullName evidence="4">Lipoprotein</fullName>
    </recommendedName>
</protein>
<dbReference type="PROSITE" id="PS51257">
    <property type="entry name" value="PROKAR_LIPOPROTEIN"/>
    <property type="match status" value="1"/>
</dbReference>
<name>A0A930V2X0_9ACTN</name>
<dbReference type="Proteomes" id="UP000656804">
    <property type="component" value="Unassembled WGS sequence"/>
</dbReference>
<organism evidence="2 3">
    <name type="scientific">Nocardioides acrostichi</name>
    <dbReference type="NCBI Taxonomy" id="2784339"/>
    <lineage>
        <taxon>Bacteria</taxon>
        <taxon>Bacillati</taxon>
        <taxon>Actinomycetota</taxon>
        <taxon>Actinomycetes</taxon>
        <taxon>Propionibacteriales</taxon>
        <taxon>Nocardioidaceae</taxon>
        <taxon>Nocardioides</taxon>
    </lineage>
</organism>
<dbReference type="RefSeq" id="WP_194504954.1">
    <property type="nucleotide sequence ID" value="NZ_JADIVZ010000014.1"/>
</dbReference>
<dbReference type="AlphaFoldDB" id="A0A930V2X0"/>
<gene>
    <name evidence="2" type="ORF">ISG29_18580</name>
</gene>
<evidence type="ECO:0008006" key="4">
    <source>
        <dbReference type="Google" id="ProtNLM"/>
    </source>
</evidence>
<feature type="chain" id="PRO_5039395131" description="Lipoprotein" evidence="1">
    <location>
        <begin position="22"/>
        <end position="218"/>
    </location>
</feature>
<evidence type="ECO:0000256" key="1">
    <source>
        <dbReference type="SAM" id="SignalP"/>
    </source>
</evidence>